<dbReference type="SUPFAM" id="SSF47384">
    <property type="entry name" value="Homodimeric domain of signal transducing histidine kinase"/>
    <property type="match status" value="1"/>
</dbReference>
<accession>A0AAV3S790</accession>
<evidence type="ECO:0000313" key="11">
    <source>
        <dbReference type="Proteomes" id="UP001500837"/>
    </source>
</evidence>
<dbReference type="Pfam" id="PF02518">
    <property type="entry name" value="HATPase_c"/>
    <property type="match status" value="1"/>
</dbReference>
<reference evidence="10 11" key="1">
    <citation type="journal article" date="2019" name="Int. J. Syst. Evol. Microbiol.">
        <title>The Global Catalogue of Microorganisms (GCM) 10K type strain sequencing project: providing services to taxonomists for standard genome sequencing and annotation.</title>
        <authorList>
            <consortium name="The Broad Institute Genomics Platform"/>
            <consortium name="The Broad Institute Genome Sequencing Center for Infectious Disease"/>
            <person name="Wu L."/>
            <person name="Ma J."/>
        </authorList>
    </citation>
    <scope>NUCLEOTIDE SEQUENCE [LARGE SCALE GENOMIC DNA]</scope>
    <source>
        <strain evidence="10 11">JCM 16330</strain>
    </source>
</reference>
<gene>
    <name evidence="10" type="ORF">GCM10009066_11320</name>
</gene>
<feature type="transmembrane region" description="Helical" evidence="8">
    <location>
        <begin position="75"/>
        <end position="95"/>
    </location>
</feature>
<evidence type="ECO:0000256" key="5">
    <source>
        <dbReference type="ARBA" id="ARBA00022777"/>
    </source>
</evidence>
<dbReference type="InterPro" id="IPR003594">
    <property type="entry name" value="HATPase_dom"/>
</dbReference>
<dbReference type="GO" id="GO:0000155">
    <property type="term" value="F:phosphorelay sensor kinase activity"/>
    <property type="evidence" value="ECO:0007669"/>
    <property type="project" value="InterPro"/>
</dbReference>
<dbReference type="PANTHER" id="PTHR43711">
    <property type="entry name" value="TWO-COMPONENT HISTIDINE KINASE"/>
    <property type="match status" value="1"/>
</dbReference>
<dbReference type="PANTHER" id="PTHR43711:SF1">
    <property type="entry name" value="HISTIDINE KINASE 1"/>
    <property type="match status" value="1"/>
</dbReference>
<evidence type="ECO:0000256" key="3">
    <source>
        <dbReference type="ARBA" id="ARBA00022553"/>
    </source>
</evidence>
<dbReference type="EC" id="2.7.13.3" evidence="2"/>
<name>A0AAV3S790_9EURY</name>
<proteinExistence type="predicted"/>
<dbReference type="InterPro" id="IPR005467">
    <property type="entry name" value="His_kinase_dom"/>
</dbReference>
<keyword evidence="8" id="KW-1133">Transmembrane helix</keyword>
<dbReference type="Gene3D" id="3.30.565.10">
    <property type="entry name" value="Histidine kinase-like ATPase, C-terminal domain"/>
    <property type="match status" value="1"/>
</dbReference>
<evidence type="ECO:0000256" key="7">
    <source>
        <dbReference type="SAM" id="Coils"/>
    </source>
</evidence>
<dbReference type="PROSITE" id="PS50109">
    <property type="entry name" value="HIS_KIN"/>
    <property type="match status" value="1"/>
</dbReference>
<organism evidence="10 11">
    <name type="scientific">Halarchaeum salinum</name>
    <dbReference type="NCBI Taxonomy" id="489912"/>
    <lineage>
        <taxon>Archaea</taxon>
        <taxon>Methanobacteriati</taxon>
        <taxon>Methanobacteriota</taxon>
        <taxon>Stenosarchaea group</taxon>
        <taxon>Halobacteria</taxon>
        <taxon>Halobacteriales</taxon>
        <taxon>Halobacteriaceae</taxon>
    </lineage>
</organism>
<evidence type="ECO:0000256" key="8">
    <source>
        <dbReference type="SAM" id="Phobius"/>
    </source>
</evidence>
<dbReference type="InterPro" id="IPR036890">
    <property type="entry name" value="HATPase_C_sf"/>
</dbReference>
<keyword evidence="4" id="KW-0808">Transferase</keyword>
<dbReference type="RefSeq" id="WP_211311132.1">
    <property type="nucleotide sequence ID" value="NZ_BAAABL010000042.1"/>
</dbReference>
<dbReference type="SMART" id="SM00387">
    <property type="entry name" value="HATPase_c"/>
    <property type="match status" value="1"/>
</dbReference>
<keyword evidence="5" id="KW-0418">Kinase</keyword>
<dbReference type="PRINTS" id="PR00344">
    <property type="entry name" value="BCTRLSENSOR"/>
</dbReference>
<keyword evidence="3" id="KW-0597">Phosphoprotein</keyword>
<keyword evidence="8" id="KW-0472">Membrane</keyword>
<dbReference type="CDD" id="cd00082">
    <property type="entry name" value="HisKA"/>
    <property type="match status" value="1"/>
</dbReference>
<evidence type="ECO:0000259" key="9">
    <source>
        <dbReference type="PROSITE" id="PS50109"/>
    </source>
</evidence>
<dbReference type="SUPFAM" id="SSF55874">
    <property type="entry name" value="ATPase domain of HSP90 chaperone/DNA topoisomerase II/histidine kinase"/>
    <property type="match status" value="1"/>
</dbReference>
<dbReference type="InterPro" id="IPR036097">
    <property type="entry name" value="HisK_dim/P_sf"/>
</dbReference>
<dbReference type="Gene3D" id="1.10.287.130">
    <property type="match status" value="1"/>
</dbReference>
<dbReference type="AlphaFoldDB" id="A0AAV3S790"/>
<evidence type="ECO:0000256" key="4">
    <source>
        <dbReference type="ARBA" id="ARBA00022679"/>
    </source>
</evidence>
<feature type="transmembrane region" description="Helical" evidence="8">
    <location>
        <begin position="18"/>
        <end position="37"/>
    </location>
</feature>
<dbReference type="Pfam" id="PF00512">
    <property type="entry name" value="HisKA"/>
    <property type="match status" value="1"/>
</dbReference>
<keyword evidence="8" id="KW-0812">Transmembrane</keyword>
<protein>
    <recommendedName>
        <fullName evidence="2">histidine kinase</fullName>
        <ecNumber evidence="2">2.7.13.3</ecNumber>
    </recommendedName>
</protein>
<sequence length="362" mass="39736">MGAQSWTADTETFSLADYWPVVVVAAFSITLTVYQLHAFRHIPTTLPKVALDVVFAVILLGGVGIVQRLRANVPLYWPFMVGITLVHIFALVEVLDELVRQPFWFDFVFGDITAPAGALFLFLGLRRWVATQEAQRHELEEQTAELTRRAERLDEFAGVVSHDLRNPIMLAKARLDVACEHPEGAAEHLAVVEDALERMETIVDDTLTLARDGRTVTDPEPVDVATLANECWRAASVPESDANLDVDLDASKRIAADPARLRQIFENLFANSVRHAGPAVTVTVDNLDDTGFYVADDGPGIPPEKRNTVLDAGYTDADDGTGFGLAIVDEIADAHGWELDIAESEHGGARFEFRGVERAAHA</sequence>
<evidence type="ECO:0000256" key="2">
    <source>
        <dbReference type="ARBA" id="ARBA00012438"/>
    </source>
</evidence>
<dbReference type="InterPro" id="IPR004358">
    <property type="entry name" value="Sig_transdc_His_kin-like_C"/>
</dbReference>
<feature type="transmembrane region" description="Helical" evidence="8">
    <location>
        <begin position="49"/>
        <end position="69"/>
    </location>
</feature>
<comment type="caution">
    <text evidence="10">The sequence shown here is derived from an EMBL/GenBank/DDBJ whole genome shotgun (WGS) entry which is preliminary data.</text>
</comment>
<dbReference type="CDD" id="cd00075">
    <property type="entry name" value="HATPase"/>
    <property type="match status" value="1"/>
</dbReference>
<evidence type="ECO:0000313" key="10">
    <source>
        <dbReference type="EMBL" id="GAA0298884.1"/>
    </source>
</evidence>
<dbReference type="InterPro" id="IPR003661">
    <property type="entry name" value="HisK_dim/P_dom"/>
</dbReference>
<keyword evidence="6" id="KW-0902">Two-component regulatory system</keyword>
<dbReference type="SMART" id="SM00388">
    <property type="entry name" value="HisKA"/>
    <property type="match status" value="1"/>
</dbReference>
<evidence type="ECO:0000256" key="1">
    <source>
        <dbReference type="ARBA" id="ARBA00000085"/>
    </source>
</evidence>
<dbReference type="InterPro" id="IPR050736">
    <property type="entry name" value="Sensor_HK_Regulatory"/>
</dbReference>
<dbReference type="EMBL" id="BAAABL010000042">
    <property type="protein sequence ID" value="GAA0298884.1"/>
    <property type="molecule type" value="Genomic_DNA"/>
</dbReference>
<evidence type="ECO:0000256" key="6">
    <source>
        <dbReference type="ARBA" id="ARBA00023012"/>
    </source>
</evidence>
<keyword evidence="11" id="KW-1185">Reference proteome</keyword>
<feature type="coiled-coil region" evidence="7">
    <location>
        <begin position="129"/>
        <end position="156"/>
    </location>
</feature>
<keyword evidence="7" id="KW-0175">Coiled coil</keyword>
<dbReference type="Proteomes" id="UP001500837">
    <property type="component" value="Unassembled WGS sequence"/>
</dbReference>
<feature type="transmembrane region" description="Helical" evidence="8">
    <location>
        <begin position="107"/>
        <end position="129"/>
    </location>
</feature>
<comment type="catalytic activity">
    <reaction evidence="1">
        <text>ATP + protein L-histidine = ADP + protein N-phospho-L-histidine.</text>
        <dbReference type="EC" id="2.7.13.3"/>
    </reaction>
</comment>
<feature type="domain" description="Histidine kinase" evidence="9">
    <location>
        <begin position="159"/>
        <end position="354"/>
    </location>
</feature>